<dbReference type="Proteomes" id="UP001597112">
    <property type="component" value="Unassembled WGS sequence"/>
</dbReference>
<proteinExistence type="inferred from homology"/>
<dbReference type="PANTHER" id="PTHR39181">
    <property type="entry name" value="TYROSINE-PROTEIN PHOSPHATASE YWQE"/>
    <property type="match status" value="1"/>
</dbReference>
<dbReference type="RefSeq" id="WP_377586077.1">
    <property type="nucleotide sequence ID" value="NZ_JBHTKA010000016.1"/>
</dbReference>
<comment type="similarity">
    <text evidence="1">Belongs to the metallo-dependent hydrolases superfamily. CpsB/CapC family.</text>
</comment>
<comment type="caution">
    <text evidence="5">The sequence shown here is derived from an EMBL/GenBank/DDBJ whole genome shotgun (WGS) entry which is preliminary data.</text>
</comment>
<dbReference type="PIRSF" id="PIRSF016557">
    <property type="entry name" value="Caps_synth_CpsB"/>
    <property type="match status" value="1"/>
</dbReference>
<dbReference type="InterPro" id="IPR016667">
    <property type="entry name" value="Caps_polysacc_synth_CpsB/CapC"/>
</dbReference>
<dbReference type="SUPFAM" id="SSF89550">
    <property type="entry name" value="PHP domain-like"/>
    <property type="match status" value="1"/>
</dbReference>
<name>A0ABW3KAX9_9BACT</name>
<evidence type="ECO:0000256" key="2">
    <source>
        <dbReference type="ARBA" id="ARBA00013064"/>
    </source>
</evidence>
<gene>
    <name evidence="5" type="ORF">ACFQ21_29035</name>
</gene>
<evidence type="ECO:0000313" key="5">
    <source>
        <dbReference type="EMBL" id="MFD1003405.1"/>
    </source>
</evidence>
<keyword evidence="3" id="KW-0378">Hydrolase</keyword>
<dbReference type="InterPro" id="IPR016195">
    <property type="entry name" value="Pol/histidinol_Pase-like"/>
</dbReference>
<dbReference type="Gene3D" id="3.20.20.140">
    <property type="entry name" value="Metal-dependent hydrolases"/>
    <property type="match status" value="1"/>
</dbReference>
<dbReference type="EC" id="3.1.3.48" evidence="2"/>
<sequence>MISWFRKKTPSVVSNPITTDIHSHLLPALDDGVETFEQAEAILLQFIKLGYQKVITSPHVMSDTYRNTPEGIRAKLEALRLYLKEKNIPIEIEAAAEYYLDEHTFGLVTRKEPMLTFGKNYLLFETNFLTEPFNLKDFIFKATTNGYKPVLAHPERYIYLQNDLVKLEDLLQRGVLFQVNISSITGYYSKQAQATANKLIDKGWVHFLGSDCHSIQHVNLINSARQMKYFQKALSLPLLNNSL</sequence>
<evidence type="ECO:0000256" key="1">
    <source>
        <dbReference type="ARBA" id="ARBA00005750"/>
    </source>
</evidence>
<reference evidence="6" key="1">
    <citation type="journal article" date="2019" name="Int. J. Syst. Evol. Microbiol.">
        <title>The Global Catalogue of Microorganisms (GCM) 10K type strain sequencing project: providing services to taxonomists for standard genome sequencing and annotation.</title>
        <authorList>
            <consortium name="The Broad Institute Genomics Platform"/>
            <consortium name="The Broad Institute Genome Sequencing Center for Infectious Disease"/>
            <person name="Wu L."/>
            <person name="Ma J."/>
        </authorList>
    </citation>
    <scope>NUCLEOTIDE SEQUENCE [LARGE SCALE GENOMIC DNA]</scope>
    <source>
        <strain evidence="6">CCUG 58938</strain>
    </source>
</reference>
<evidence type="ECO:0000256" key="3">
    <source>
        <dbReference type="ARBA" id="ARBA00022801"/>
    </source>
</evidence>
<keyword evidence="6" id="KW-1185">Reference proteome</keyword>
<comment type="catalytic activity">
    <reaction evidence="4">
        <text>O-phospho-L-tyrosyl-[protein] + H2O = L-tyrosyl-[protein] + phosphate</text>
        <dbReference type="Rhea" id="RHEA:10684"/>
        <dbReference type="Rhea" id="RHEA-COMP:10136"/>
        <dbReference type="Rhea" id="RHEA-COMP:20101"/>
        <dbReference type="ChEBI" id="CHEBI:15377"/>
        <dbReference type="ChEBI" id="CHEBI:43474"/>
        <dbReference type="ChEBI" id="CHEBI:46858"/>
        <dbReference type="ChEBI" id="CHEBI:61978"/>
        <dbReference type="EC" id="3.1.3.48"/>
    </reaction>
</comment>
<accession>A0ABW3KAX9</accession>
<dbReference type="EMBL" id="JBHTKA010000016">
    <property type="protein sequence ID" value="MFD1003405.1"/>
    <property type="molecule type" value="Genomic_DNA"/>
</dbReference>
<evidence type="ECO:0000313" key="6">
    <source>
        <dbReference type="Proteomes" id="UP001597112"/>
    </source>
</evidence>
<dbReference type="PANTHER" id="PTHR39181:SF1">
    <property type="entry name" value="TYROSINE-PROTEIN PHOSPHATASE YWQE"/>
    <property type="match status" value="1"/>
</dbReference>
<organism evidence="5 6">
    <name type="scientific">Ohtaekwangia kribbensis</name>
    <dbReference type="NCBI Taxonomy" id="688913"/>
    <lineage>
        <taxon>Bacteria</taxon>
        <taxon>Pseudomonadati</taxon>
        <taxon>Bacteroidota</taxon>
        <taxon>Cytophagia</taxon>
        <taxon>Cytophagales</taxon>
        <taxon>Fulvivirgaceae</taxon>
        <taxon>Ohtaekwangia</taxon>
    </lineage>
</organism>
<evidence type="ECO:0000256" key="4">
    <source>
        <dbReference type="ARBA" id="ARBA00051722"/>
    </source>
</evidence>
<dbReference type="Pfam" id="PF19567">
    <property type="entry name" value="CpsB_CapC"/>
    <property type="match status" value="1"/>
</dbReference>
<protein>
    <recommendedName>
        <fullName evidence="2">protein-tyrosine-phosphatase</fullName>
        <ecNumber evidence="2">3.1.3.48</ecNumber>
    </recommendedName>
</protein>